<feature type="transmembrane region" description="Helical" evidence="1">
    <location>
        <begin position="20"/>
        <end position="38"/>
    </location>
</feature>
<evidence type="ECO:0000313" key="2">
    <source>
        <dbReference type="EMBL" id="PCE40705.1"/>
    </source>
</evidence>
<sequence length="183" mass="19028">MPTPNDEDEELGRTARASCVAVGLVFLGLAAFLSLHILRAPAIDVTVVGLTILTGAGPILLGLGLRHLGDAGLWSLSGLFYAGAALAILLEPFLSLRALTLALAVLLGLSGIARLLIGVREHVQWVLLSGCISIIAGTAIGMDWPRNSLMMVGSLAVLDLTALGMALILSGVSHRFAVIEEEN</sequence>
<accession>A0A2A4FPM8</accession>
<feature type="transmembrane region" description="Helical" evidence="1">
    <location>
        <begin position="98"/>
        <end position="117"/>
    </location>
</feature>
<feature type="transmembrane region" description="Helical" evidence="1">
    <location>
        <begin position="123"/>
        <end position="142"/>
    </location>
</feature>
<evidence type="ECO:0000313" key="3">
    <source>
        <dbReference type="Proteomes" id="UP000218934"/>
    </source>
</evidence>
<keyword evidence="1" id="KW-0812">Transmembrane</keyword>
<reference evidence="2 3" key="1">
    <citation type="submission" date="2017-09" db="EMBL/GenBank/DDBJ databases">
        <title>The Catabolism of 3,6-Dichlorosalicylic acid is Initiated by the Cytochrome P450 Monooxygenase DsmABC in Rhizorhabdus dicambivorans Ndbn-20.</title>
        <authorList>
            <person name="Na L."/>
        </authorList>
    </citation>
    <scope>NUCLEOTIDE SEQUENCE [LARGE SCALE GENOMIC DNA]</scope>
    <source>
        <strain evidence="2 3">Ndbn-20m</strain>
    </source>
</reference>
<dbReference type="GO" id="GO:0005886">
    <property type="term" value="C:plasma membrane"/>
    <property type="evidence" value="ECO:0007669"/>
    <property type="project" value="TreeGrafter"/>
</dbReference>
<dbReference type="KEGG" id="rdi:CMV14_05230"/>
<dbReference type="Proteomes" id="UP000218934">
    <property type="component" value="Unassembled WGS sequence"/>
</dbReference>
<dbReference type="AlphaFoldDB" id="A0A2A4FPM8"/>
<gene>
    <name evidence="2" type="ORF">COO09_19130</name>
</gene>
<evidence type="ECO:0008006" key="4">
    <source>
        <dbReference type="Google" id="ProtNLM"/>
    </source>
</evidence>
<keyword evidence="1" id="KW-0472">Membrane</keyword>
<name>A0A2A4FPM8_9SPHN</name>
<comment type="caution">
    <text evidence="2">The sequence shown here is derived from an EMBL/GenBank/DDBJ whole genome shotgun (WGS) entry which is preliminary data.</text>
</comment>
<protein>
    <recommendedName>
        <fullName evidence="4">HdeD family acid-resistance protein</fullName>
    </recommendedName>
</protein>
<evidence type="ECO:0000256" key="1">
    <source>
        <dbReference type="SAM" id="Phobius"/>
    </source>
</evidence>
<organism evidence="2 3">
    <name type="scientific">Rhizorhabdus dicambivorans</name>
    <dbReference type="NCBI Taxonomy" id="1850238"/>
    <lineage>
        <taxon>Bacteria</taxon>
        <taxon>Pseudomonadati</taxon>
        <taxon>Pseudomonadota</taxon>
        <taxon>Alphaproteobacteria</taxon>
        <taxon>Sphingomonadales</taxon>
        <taxon>Sphingomonadaceae</taxon>
        <taxon>Rhizorhabdus</taxon>
    </lineage>
</organism>
<feature type="transmembrane region" description="Helical" evidence="1">
    <location>
        <begin position="71"/>
        <end position="91"/>
    </location>
</feature>
<proteinExistence type="predicted"/>
<feature type="transmembrane region" description="Helical" evidence="1">
    <location>
        <begin position="149"/>
        <end position="169"/>
    </location>
</feature>
<keyword evidence="1" id="KW-1133">Transmembrane helix</keyword>
<dbReference type="InterPro" id="IPR005325">
    <property type="entry name" value="DUF308_memb"/>
</dbReference>
<feature type="transmembrane region" description="Helical" evidence="1">
    <location>
        <begin position="45"/>
        <end position="65"/>
    </location>
</feature>
<dbReference type="EMBL" id="NWUF01000024">
    <property type="protein sequence ID" value="PCE40705.1"/>
    <property type="molecule type" value="Genomic_DNA"/>
</dbReference>
<dbReference type="InterPro" id="IPR052712">
    <property type="entry name" value="Acid_resist_chaperone_HdeD"/>
</dbReference>
<keyword evidence="3" id="KW-1185">Reference proteome</keyword>
<dbReference type="PANTHER" id="PTHR34989">
    <property type="entry name" value="PROTEIN HDED"/>
    <property type="match status" value="1"/>
</dbReference>
<dbReference type="PANTHER" id="PTHR34989:SF1">
    <property type="entry name" value="PROTEIN HDED"/>
    <property type="match status" value="1"/>
</dbReference>
<dbReference type="Pfam" id="PF03729">
    <property type="entry name" value="DUF308"/>
    <property type="match status" value="1"/>
</dbReference>